<dbReference type="Proteomes" id="UP001066276">
    <property type="component" value="Chromosome 11"/>
</dbReference>
<keyword evidence="3" id="KW-1185">Reference proteome</keyword>
<dbReference type="AlphaFoldDB" id="A0AAV7LUG4"/>
<proteinExistence type="predicted"/>
<accession>A0AAV7LUG4</accession>
<feature type="region of interest" description="Disordered" evidence="1">
    <location>
        <begin position="48"/>
        <end position="76"/>
    </location>
</feature>
<evidence type="ECO:0000313" key="2">
    <source>
        <dbReference type="EMBL" id="KAJ1094319.1"/>
    </source>
</evidence>
<gene>
    <name evidence="2" type="ORF">NDU88_007397</name>
</gene>
<name>A0AAV7LUG4_PLEWA</name>
<organism evidence="2 3">
    <name type="scientific">Pleurodeles waltl</name>
    <name type="common">Iberian ribbed newt</name>
    <dbReference type="NCBI Taxonomy" id="8319"/>
    <lineage>
        <taxon>Eukaryota</taxon>
        <taxon>Metazoa</taxon>
        <taxon>Chordata</taxon>
        <taxon>Craniata</taxon>
        <taxon>Vertebrata</taxon>
        <taxon>Euteleostomi</taxon>
        <taxon>Amphibia</taxon>
        <taxon>Batrachia</taxon>
        <taxon>Caudata</taxon>
        <taxon>Salamandroidea</taxon>
        <taxon>Salamandridae</taxon>
        <taxon>Pleurodelinae</taxon>
        <taxon>Pleurodeles</taxon>
    </lineage>
</organism>
<protein>
    <submittedName>
        <fullName evidence="2">Uncharacterized protein</fullName>
    </submittedName>
</protein>
<sequence length="100" mass="10763">MLAVVIVTREYDIISDKSSVSSIDSTESGNRASDNLLHILQSLRRHSDITRPSSGRVLGPAWPPAPKEETVPEEAGGCVTRSRAMTHVGHTMAPDAESPK</sequence>
<evidence type="ECO:0000256" key="1">
    <source>
        <dbReference type="SAM" id="MobiDB-lite"/>
    </source>
</evidence>
<evidence type="ECO:0000313" key="3">
    <source>
        <dbReference type="Proteomes" id="UP001066276"/>
    </source>
</evidence>
<dbReference type="EMBL" id="JANPWB010000015">
    <property type="protein sequence ID" value="KAJ1094319.1"/>
    <property type="molecule type" value="Genomic_DNA"/>
</dbReference>
<reference evidence="2" key="1">
    <citation type="journal article" date="2022" name="bioRxiv">
        <title>Sequencing and chromosome-scale assembly of the giantPleurodeles waltlgenome.</title>
        <authorList>
            <person name="Brown T."/>
            <person name="Elewa A."/>
            <person name="Iarovenko S."/>
            <person name="Subramanian E."/>
            <person name="Araus A.J."/>
            <person name="Petzold A."/>
            <person name="Susuki M."/>
            <person name="Suzuki K.-i.T."/>
            <person name="Hayashi T."/>
            <person name="Toyoda A."/>
            <person name="Oliveira C."/>
            <person name="Osipova E."/>
            <person name="Leigh N.D."/>
            <person name="Simon A."/>
            <person name="Yun M.H."/>
        </authorList>
    </citation>
    <scope>NUCLEOTIDE SEQUENCE</scope>
    <source>
        <strain evidence="2">20211129_DDA</strain>
        <tissue evidence="2">Liver</tissue>
    </source>
</reference>
<comment type="caution">
    <text evidence="2">The sequence shown here is derived from an EMBL/GenBank/DDBJ whole genome shotgun (WGS) entry which is preliminary data.</text>
</comment>